<dbReference type="EMBL" id="JAUNZN010000001">
    <property type="protein sequence ID" value="KAK4830433.1"/>
    <property type="molecule type" value="Genomic_DNA"/>
</dbReference>
<proteinExistence type="predicted"/>
<evidence type="ECO:0000313" key="2">
    <source>
        <dbReference type="Proteomes" id="UP001333110"/>
    </source>
</evidence>
<accession>A0AAN7SJF3</accession>
<sequence>MIALPKTASNHHIAHKSISVGEQEVQRGTFPRWLTHQLRQEVICHTLQESPGLFPLCCIPVPMLDNPFSEVKFPNIQSKPPLAQPEAISSCPITCYLGEETDPHLSTTSFQVVVESDKVSPQPPFLQAKQSQLPQPLLIRLLPQTLHQLHCPSLDTLQHLNVSLVVRGPKLNPVFEVRPHQCQVQGHNHFPSPAGHTISDASQDVIGLLGHLSTLLAHIQLAVDQHSQVLFCQAGFQPLFPKPVALHGVVVTQVQDLALSLAESHTIGLGPLMQPSLPTLKQINASVQLGVVCKLIEGALNPLVQIIDKVIKQNWPQY</sequence>
<keyword evidence="2" id="KW-1185">Reference proteome</keyword>
<reference evidence="1 2" key="1">
    <citation type="journal article" date="2023" name="J. Hered.">
        <title>Chromosome-level genome of the wood stork (Mycteria americana) provides insight into avian chromosome evolution.</title>
        <authorList>
            <person name="Flamio R. Jr."/>
            <person name="Ramstad K.M."/>
        </authorList>
    </citation>
    <scope>NUCLEOTIDE SEQUENCE [LARGE SCALE GENOMIC DNA]</scope>
    <source>
        <strain evidence="1">JAX WOST 10</strain>
    </source>
</reference>
<gene>
    <name evidence="1" type="ORF">QYF61_011141</name>
</gene>
<dbReference type="Proteomes" id="UP001333110">
    <property type="component" value="Unassembled WGS sequence"/>
</dbReference>
<name>A0AAN7SJF3_MYCAM</name>
<evidence type="ECO:0000313" key="1">
    <source>
        <dbReference type="EMBL" id="KAK4830433.1"/>
    </source>
</evidence>
<protein>
    <submittedName>
        <fullName evidence="1">Uncharacterized protein</fullName>
    </submittedName>
</protein>
<comment type="caution">
    <text evidence="1">The sequence shown here is derived from an EMBL/GenBank/DDBJ whole genome shotgun (WGS) entry which is preliminary data.</text>
</comment>
<organism evidence="1 2">
    <name type="scientific">Mycteria americana</name>
    <name type="common">Wood stork</name>
    <dbReference type="NCBI Taxonomy" id="33587"/>
    <lineage>
        <taxon>Eukaryota</taxon>
        <taxon>Metazoa</taxon>
        <taxon>Chordata</taxon>
        <taxon>Craniata</taxon>
        <taxon>Vertebrata</taxon>
        <taxon>Euteleostomi</taxon>
        <taxon>Archelosauria</taxon>
        <taxon>Archosauria</taxon>
        <taxon>Dinosauria</taxon>
        <taxon>Saurischia</taxon>
        <taxon>Theropoda</taxon>
        <taxon>Coelurosauria</taxon>
        <taxon>Aves</taxon>
        <taxon>Neognathae</taxon>
        <taxon>Neoaves</taxon>
        <taxon>Aequornithes</taxon>
        <taxon>Ciconiiformes</taxon>
        <taxon>Ciconiidae</taxon>
        <taxon>Mycteria</taxon>
    </lineage>
</organism>
<dbReference type="AlphaFoldDB" id="A0AAN7SJF3"/>